<comment type="similarity">
    <text evidence="2">Belongs to the HMGB family.</text>
</comment>
<evidence type="ECO:0000256" key="3">
    <source>
        <dbReference type="ARBA" id="ARBA00023125"/>
    </source>
</evidence>
<keyword evidence="6" id="KW-1185">Reference proteome</keyword>
<sequence length="246" mass="27966">MQSTDHGFASRIQASLGFNRARGDDVLSLNSPREPREPSAFLLFMGRFLRIYMTRAKGKDRTLEKALGATKDKWKSMSYYARSPHNLVAYPRMEAYKKDLKAYKNFHQKKDEKPDESPSEESLQVLSPFGVYVDTEYFFDKELAASMTIDEHRAKWESMTPHEKLPCIEMATNRMAEHERNTIAEYMGILEILISGDDDESDGEGDEGCEGAKAATGLLLFLEDFLKLYDEAATEAKPDEAKPKPD</sequence>
<keyword evidence="4" id="KW-0539">Nucleus</keyword>
<dbReference type="InterPro" id="IPR036910">
    <property type="entry name" value="HMG_box_dom_sf"/>
</dbReference>
<evidence type="ECO:0008006" key="7">
    <source>
        <dbReference type="Google" id="ProtNLM"/>
    </source>
</evidence>
<evidence type="ECO:0000256" key="2">
    <source>
        <dbReference type="ARBA" id="ARBA00008774"/>
    </source>
</evidence>
<dbReference type="EMBL" id="OU466857">
    <property type="protein sequence ID" value="CAH2033833.1"/>
    <property type="molecule type" value="Genomic_DNA"/>
</dbReference>
<evidence type="ECO:0000313" key="5">
    <source>
        <dbReference type="EMBL" id="CAH2033833.1"/>
    </source>
</evidence>
<proteinExistence type="inferred from homology"/>
<evidence type="ECO:0000313" key="6">
    <source>
        <dbReference type="Proteomes" id="UP000836841"/>
    </source>
</evidence>
<reference evidence="5 6" key="1">
    <citation type="submission" date="2022-03" db="EMBL/GenBank/DDBJ databases">
        <authorList>
            <person name="Nunn A."/>
            <person name="Chopra R."/>
            <person name="Nunn A."/>
            <person name="Contreras Garrido A."/>
        </authorList>
    </citation>
    <scope>NUCLEOTIDE SEQUENCE [LARGE SCALE GENOMIC DNA]</scope>
</reference>
<dbReference type="AlphaFoldDB" id="A0AAU9R7I2"/>
<dbReference type="PANTHER" id="PTHR46261:SF18">
    <property type="entry name" value="DNA-BINDING PROTEIN MNB1B"/>
    <property type="match status" value="1"/>
</dbReference>
<dbReference type="InterPro" id="IPR031061">
    <property type="entry name" value="HMGB_plant"/>
</dbReference>
<dbReference type="PANTHER" id="PTHR46261">
    <property type="entry name" value="HIGH MOBILITY GROUP B PROTEIN 4-RELATED"/>
    <property type="match status" value="1"/>
</dbReference>
<dbReference type="GO" id="GO:0005634">
    <property type="term" value="C:nucleus"/>
    <property type="evidence" value="ECO:0007669"/>
    <property type="project" value="UniProtKB-SubCell"/>
</dbReference>
<accession>A0AAU9R7I2</accession>
<dbReference type="GO" id="GO:0003677">
    <property type="term" value="F:DNA binding"/>
    <property type="evidence" value="ECO:0007669"/>
    <property type="project" value="UniProtKB-KW"/>
</dbReference>
<evidence type="ECO:0000256" key="4">
    <source>
        <dbReference type="ARBA" id="ARBA00023242"/>
    </source>
</evidence>
<dbReference type="SUPFAM" id="SSF47095">
    <property type="entry name" value="HMG-box"/>
    <property type="match status" value="1"/>
</dbReference>
<organism evidence="5 6">
    <name type="scientific">Thlaspi arvense</name>
    <name type="common">Field penny-cress</name>
    <dbReference type="NCBI Taxonomy" id="13288"/>
    <lineage>
        <taxon>Eukaryota</taxon>
        <taxon>Viridiplantae</taxon>
        <taxon>Streptophyta</taxon>
        <taxon>Embryophyta</taxon>
        <taxon>Tracheophyta</taxon>
        <taxon>Spermatophyta</taxon>
        <taxon>Magnoliopsida</taxon>
        <taxon>eudicotyledons</taxon>
        <taxon>Gunneridae</taxon>
        <taxon>Pentapetalae</taxon>
        <taxon>rosids</taxon>
        <taxon>malvids</taxon>
        <taxon>Brassicales</taxon>
        <taxon>Brassicaceae</taxon>
        <taxon>Thlaspideae</taxon>
        <taxon>Thlaspi</taxon>
    </lineage>
</organism>
<dbReference type="Gene3D" id="1.10.30.10">
    <property type="entry name" value="High mobility group box domain"/>
    <property type="match status" value="1"/>
</dbReference>
<name>A0AAU9R7I2_THLAR</name>
<evidence type="ECO:0000256" key="1">
    <source>
        <dbReference type="ARBA" id="ARBA00004123"/>
    </source>
</evidence>
<keyword evidence="3" id="KW-0238">DNA-binding</keyword>
<gene>
    <name evidence="5" type="ORF">TAV2_LOCUS2606</name>
</gene>
<comment type="subcellular location">
    <subcellularLocation>
        <location evidence="1">Nucleus</location>
    </subcellularLocation>
</comment>
<protein>
    <recommendedName>
        <fullName evidence="7">HMG box domain-containing protein</fullName>
    </recommendedName>
</protein>
<dbReference type="Proteomes" id="UP000836841">
    <property type="component" value="Chromosome 1"/>
</dbReference>